<dbReference type="EMBL" id="JARVLH010000002">
    <property type="protein sequence ID" value="MEX5284535.1"/>
    <property type="molecule type" value="Genomic_DNA"/>
</dbReference>
<comment type="caution">
    <text evidence="1">The sequence shown here is derived from an EMBL/GenBank/DDBJ whole genome shotgun (WGS) entry which is preliminary data.</text>
</comment>
<evidence type="ECO:0000313" key="1">
    <source>
        <dbReference type="EMBL" id="MEX5284535.1"/>
    </source>
</evidence>
<protein>
    <submittedName>
        <fullName evidence="1">Uncharacterized protein</fullName>
    </submittedName>
</protein>
<accession>A0ABV3X2W2</accession>
<keyword evidence="2" id="KW-1185">Reference proteome</keyword>
<dbReference type="RefSeq" id="WP_368846273.1">
    <property type="nucleotide sequence ID" value="NZ_CP194411.1"/>
</dbReference>
<sequence length="70" mass="8173">MYFRAQQYYRINRHLKKAYHRLRRNGGSEEEARPIRETNTHIVELFAHGGLISSEWAAALGHRHEGEGQA</sequence>
<evidence type="ECO:0000313" key="2">
    <source>
        <dbReference type="Proteomes" id="UP001559623"/>
    </source>
</evidence>
<proteinExistence type="predicted"/>
<gene>
    <name evidence="1" type="ORF">QCO44_02615</name>
</gene>
<organism evidence="1 2">
    <name type="scientific">Selenomonas sputigena</name>
    <dbReference type="NCBI Taxonomy" id="69823"/>
    <lineage>
        <taxon>Bacteria</taxon>
        <taxon>Bacillati</taxon>
        <taxon>Bacillota</taxon>
        <taxon>Negativicutes</taxon>
        <taxon>Selenomonadales</taxon>
        <taxon>Selenomonadaceae</taxon>
        <taxon>Selenomonas</taxon>
    </lineage>
</organism>
<reference evidence="1 2" key="1">
    <citation type="submission" date="2023-04" db="EMBL/GenBank/DDBJ databases">
        <title>Genome Sequence of Selenomonas sputigena ATCC 33150.</title>
        <authorList>
            <person name="Miller D.P."/>
            <person name="Anvari S."/>
            <person name="Polson S.W."/>
            <person name="Macdonald M."/>
            <person name="Mcdowell J.V."/>
        </authorList>
    </citation>
    <scope>NUCLEOTIDE SEQUENCE [LARGE SCALE GENOMIC DNA]</scope>
    <source>
        <strain evidence="1 2">ATCC 33150</strain>
    </source>
</reference>
<name>A0ABV3X2W2_9FIRM</name>
<dbReference type="Proteomes" id="UP001559623">
    <property type="component" value="Unassembled WGS sequence"/>
</dbReference>